<name>A0A0C2BFH6_9BURK</name>
<evidence type="ECO:0000256" key="4">
    <source>
        <dbReference type="ARBA" id="ARBA00022692"/>
    </source>
</evidence>
<feature type="binding site" evidence="7">
    <location>
        <position position="72"/>
    </location>
    <ligand>
        <name>Zn(2+)</name>
        <dbReference type="ChEBI" id="CHEBI:29105"/>
    </ligand>
</feature>
<protein>
    <submittedName>
        <fullName evidence="9">Hemolysin D</fullName>
    </submittedName>
</protein>
<evidence type="ECO:0000256" key="1">
    <source>
        <dbReference type="ARBA" id="ARBA00004651"/>
    </source>
</evidence>
<evidence type="ECO:0000256" key="7">
    <source>
        <dbReference type="PIRSR" id="PIRSR604254-1"/>
    </source>
</evidence>
<evidence type="ECO:0000256" key="5">
    <source>
        <dbReference type="ARBA" id="ARBA00022989"/>
    </source>
</evidence>
<dbReference type="InterPro" id="IPR004254">
    <property type="entry name" value="AdipoR/HlyIII-related"/>
</dbReference>
<accession>A0A0C2BFH6</accession>
<dbReference type="EMBL" id="JWJG01000028">
    <property type="protein sequence ID" value="KIF79980.1"/>
    <property type="molecule type" value="Genomic_DNA"/>
</dbReference>
<dbReference type="NCBIfam" id="TIGR01065">
    <property type="entry name" value="hlyIII"/>
    <property type="match status" value="1"/>
</dbReference>
<dbReference type="GO" id="GO:0005886">
    <property type="term" value="C:plasma membrane"/>
    <property type="evidence" value="ECO:0007669"/>
    <property type="project" value="UniProtKB-SubCell"/>
</dbReference>
<evidence type="ECO:0000256" key="3">
    <source>
        <dbReference type="ARBA" id="ARBA00022475"/>
    </source>
</evidence>
<proteinExistence type="inferred from homology"/>
<keyword evidence="4 8" id="KW-0812">Transmembrane</keyword>
<comment type="caution">
    <text evidence="9">The sequence shown here is derived from an EMBL/GenBank/DDBJ whole genome shotgun (WGS) entry which is preliminary data.</text>
</comment>
<feature type="transmembrane region" description="Helical" evidence="8">
    <location>
        <begin position="139"/>
        <end position="160"/>
    </location>
</feature>
<evidence type="ECO:0000256" key="6">
    <source>
        <dbReference type="ARBA" id="ARBA00023136"/>
    </source>
</evidence>
<reference evidence="9 10" key="1">
    <citation type="submission" date="2014-12" db="EMBL/GenBank/DDBJ databases">
        <title>Denitrispirillum autotrophicum gen. nov., sp. nov., Denitrifying, Facultatively Autotrophic Bacteria Isolated from Rice Paddy Soil.</title>
        <authorList>
            <person name="Ishii S."/>
            <person name="Ashida N."/>
            <person name="Ohno H."/>
            <person name="Otsuka S."/>
            <person name="Yokota A."/>
            <person name="Senoo K."/>
        </authorList>
    </citation>
    <scope>NUCLEOTIDE SEQUENCE [LARGE SCALE GENOMIC DNA]</scope>
    <source>
        <strain evidence="9 10">TSA66</strain>
    </source>
</reference>
<feature type="transmembrane region" description="Helical" evidence="8">
    <location>
        <begin position="21"/>
        <end position="42"/>
    </location>
</feature>
<comment type="subcellular location">
    <subcellularLocation>
        <location evidence="1">Cell membrane</location>
        <topology evidence="1">Multi-pass membrane protein</topology>
    </subcellularLocation>
</comment>
<feature type="transmembrane region" description="Helical" evidence="8">
    <location>
        <begin position="113"/>
        <end position="132"/>
    </location>
</feature>
<evidence type="ECO:0000313" key="9">
    <source>
        <dbReference type="EMBL" id="KIF79980.1"/>
    </source>
</evidence>
<keyword evidence="3" id="KW-1003">Cell membrane</keyword>
<dbReference type="GO" id="GO:0046872">
    <property type="term" value="F:metal ion binding"/>
    <property type="evidence" value="ECO:0007669"/>
    <property type="project" value="UniProtKB-KW"/>
</dbReference>
<evidence type="ECO:0000256" key="2">
    <source>
        <dbReference type="ARBA" id="ARBA00008488"/>
    </source>
</evidence>
<dbReference type="AlphaFoldDB" id="A0A0C2BFH6"/>
<feature type="transmembrane region" description="Helical" evidence="8">
    <location>
        <begin position="48"/>
        <end position="68"/>
    </location>
</feature>
<feature type="transmembrane region" description="Helical" evidence="8">
    <location>
        <begin position="196"/>
        <end position="217"/>
    </location>
</feature>
<evidence type="ECO:0000256" key="8">
    <source>
        <dbReference type="SAM" id="Phobius"/>
    </source>
</evidence>
<dbReference type="InterPro" id="IPR005744">
    <property type="entry name" value="Hy-lIII"/>
</dbReference>
<dbReference type="STRING" id="709839.TSA66_02755"/>
<keyword evidence="7" id="KW-0862">Zinc</keyword>
<dbReference type="GO" id="GO:0140911">
    <property type="term" value="F:pore-forming activity"/>
    <property type="evidence" value="ECO:0007669"/>
    <property type="project" value="InterPro"/>
</dbReference>
<feature type="transmembrane region" description="Helical" evidence="8">
    <location>
        <begin position="166"/>
        <end position="187"/>
    </location>
</feature>
<keyword evidence="7" id="KW-0479">Metal-binding</keyword>
<feature type="binding site" evidence="7">
    <location>
        <position position="195"/>
    </location>
    <ligand>
        <name>Zn(2+)</name>
        <dbReference type="ChEBI" id="CHEBI:29105"/>
    </ligand>
</feature>
<keyword evidence="6 8" id="KW-0472">Membrane</keyword>
<evidence type="ECO:0000313" key="10">
    <source>
        <dbReference type="Proteomes" id="UP000031572"/>
    </source>
</evidence>
<organism evidence="9 10">
    <name type="scientific">Noviherbaspirillum autotrophicum</name>
    <dbReference type="NCBI Taxonomy" id="709839"/>
    <lineage>
        <taxon>Bacteria</taxon>
        <taxon>Pseudomonadati</taxon>
        <taxon>Pseudomonadota</taxon>
        <taxon>Betaproteobacteria</taxon>
        <taxon>Burkholderiales</taxon>
        <taxon>Oxalobacteraceae</taxon>
        <taxon>Noviherbaspirillum</taxon>
    </lineage>
</organism>
<keyword evidence="5 8" id="KW-1133">Transmembrane helix</keyword>
<feature type="binding site" evidence="7">
    <location>
        <position position="199"/>
    </location>
    <ligand>
        <name>Zn(2+)</name>
        <dbReference type="ChEBI" id="CHEBI:29105"/>
    </ligand>
</feature>
<gene>
    <name evidence="9" type="ORF">TSA66_02755</name>
</gene>
<feature type="transmembrane region" description="Helical" evidence="8">
    <location>
        <begin position="89"/>
        <end position="107"/>
    </location>
</feature>
<sequence>MQRSSRMAMRNQSHAEETANSISHGLGFVAALAGTPFLIMQAVKHNDAAGVVAMALFSASMITLYLASTLYHALPAGKAKRVFRVIEHSAIYLLIAGTYTPFTLGILRGAWGWALFGTVWMIAVVGIALKAFGKAAHPVLSTGLYLVMGWLVVVAAVPMAKSIAPTGALLVIAGGLCYTVGVVFFALDSRLKFGHFIWHLFVLAGTACHYFAVLWYAV</sequence>
<dbReference type="Proteomes" id="UP000031572">
    <property type="component" value="Unassembled WGS sequence"/>
</dbReference>
<dbReference type="PANTHER" id="PTHR20855:SF3">
    <property type="entry name" value="LD03007P"/>
    <property type="match status" value="1"/>
</dbReference>
<comment type="similarity">
    <text evidence="2">Belongs to the UPF0073 (Hly-III) family.</text>
</comment>
<dbReference type="Pfam" id="PF03006">
    <property type="entry name" value="HlyIII"/>
    <property type="match status" value="1"/>
</dbReference>
<keyword evidence="10" id="KW-1185">Reference proteome</keyword>
<dbReference type="PANTHER" id="PTHR20855">
    <property type="entry name" value="ADIPOR/PROGESTIN RECEPTOR-RELATED"/>
    <property type="match status" value="1"/>
</dbReference>